<evidence type="ECO:0000256" key="1">
    <source>
        <dbReference type="ARBA" id="ARBA00004127"/>
    </source>
</evidence>
<accession>A0A975XTN0</accession>
<protein>
    <submittedName>
        <fullName evidence="14">Lipid A export permease/ATP-binding protein MsbA</fullName>
    </submittedName>
</protein>
<gene>
    <name evidence="14" type="primary">msbA</name>
    <name evidence="14" type="ORF">Azoinq_08485</name>
</gene>
<keyword evidence="5" id="KW-0547">Nucleotide-binding</keyword>
<feature type="domain" description="ABC transmembrane type-1" evidence="13">
    <location>
        <begin position="32"/>
        <end position="314"/>
    </location>
</feature>
<keyword evidence="15" id="KW-1185">Reference proteome</keyword>
<dbReference type="InterPro" id="IPR011527">
    <property type="entry name" value="ABC1_TM_dom"/>
</dbReference>
<dbReference type="EMBL" id="CP064782">
    <property type="protein sequence ID" value="QWT47913.1"/>
    <property type="molecule type" value="Genomic_DNA"/>
</dbReference>
<keyword evidence="10 11" id="KW-0472">Membrane</keyword>
<dbReference type="InterPro" id="IPR011917">
    <property type="entry name" value="ABC_transpr_lipidA"/>
</dbReference>
<feature type="transmembrane region" description="Helical" evidence="11">
    <location>
        <begin position="251"/>
        <end position="277"/>
    </location>
</feature>
<keyword evidence="7" id="KW-1278">Translocase</keyword>
<dbReference type="AlphaFoldDB" id="A0A975XTN0"/>
<feature type="transmembrane region" description="Helical" evidence="11">
    <location>
        <begin position="133"/>
        <end position="152"/>
    </location>
</feature>
<dbReference type="GO" id="GO:0016887">
    <property type="term" value="F:ATP hydrolysis activity"/>
    <property type="evidence" value="ECO:0007669"/>
    <property type="project" value="InterPro"/>
</dbReference>
<dbReference type="InterPro" id="IPR003439">
    <property type="entry name" value="ABC_transporter-like_ATP-bd"/>
</dbReference>
<dbReference type="GO" id="GO:0015421">
    <property type="term" value="F:ABC-type oligopeptide transporter activity"/>
    <property type="evidence" value="ECO:0007669"/>
    <property type="project" value="TreeGrafter"/>
</dbReference>
<keyword evidence="8 11" id="KW-1133">Transmembrane helix</keyword>
<sequence length="591" mass="64330">MTAPQIPATMTSSRELYVRLLGYVRPYWRAFVLAIGAMALSAVSEPLLPALMKPLLDGSFGEKAHHFNYWLVPFIIVGIFLLRGVLGFLGDYAMVWVSNKVVVDLRNAMFSRLVHLPTRFFDNQSSGVLMSKVAYDVGGVMAAASGVLTSLVKDSLSVIGLFGWLLYLNWALTLVAMAMVPLIALSVRIFSKRLRQMSRGGQFAMGDITHVLEESIEAHKVVKIFGGQEYERRRFLAANERQRGFNIRATVAAAALGPIVQFLASIALAVIVVVALSQTGDKTTVGGFVSFITAMLMLLAPMKRLTDMNSQLQRGLAAAESVFSLVDEAPEEDRGTVELDRAKGEIRVEEVVLRYPDTSRNALDGVSFAIEPGQTVALVGASGSGKTSMANLMPRFYKPTAGRILLDGHDLQDLRLDSLRANVALVSQDVVLFNDTVAANIAYGTLEQVSREQIEAAAEAAYAMEFIQALPHGLDTEIGENGVKLSGGQRQRLAIARALLKNAPVLILDEATSALDTESERAVQAALEQLMRNRTTLVIAHRLSTIENADRIIVMERGRIVETGTHAELLARDGVYARLQRLQSAGDEATA</sequence>
<dbReference type="InterPro" id="IPR003593">
    <property type="entry name" value="AAA+_ATPase"/>
</dbReference>
<reference evidence="14" key="1">
    <citation type="submission" date="2020-11" db="EMBL/GenBank/DDBJ databases">
        <title>Azospira inquinata sp. nov.</title>
        <authorList>
            <person name="Moe W.M."/>
            <person name="Mikes M.C."/>
        </authorList>
    </citation>
    <scope>NUCLEOTIDE SEQUENCE</scope>
    <source>
        <strain evidence="14">Azo-3</strain>
    </source>
</reference>
<dbReference type="RefSeq" id="WP_216130036.1">
    <property type="nucleotide sequence ID" value="NZ_CP064782.1"/>
</dbReference>
<feature type="transmembrane region" description="Helical" evidence="11">
    <location>
        <begin position="67"/>
        <end position="90"/>
    </location>
</feature>
<dbReference type="Pfam" id="PF00005">
    <property type="entry name" value="ABC_tran"/>
    <property type="match status" value="1"/>
</dbReference>
<dbReference type="CDD" id="cd18552">
    <property type="entry name" value="ABC_6TM_MsbA_like"/>
    <property type="match status" value="1"/>
</dbReference>
<dbReference type="SMART" id="SM00382">
    <property type="entry name" value="AAA"/>
    <property type="match status" value="1"/>
</dbReference>
<evidence type="ECO:0000259" key="13">
    <source>
        <dbReference type="PROSITE" id="PS50929"/>
    </source>
</evidence>
<dbReference type="PROSITE" id="PS50929">
    <property type="entry name" value="ABC_TM1F"/>
    <property type="match status" value="1"/>
</dbReference>
<evidence type="ECO:0000313" key="14">
    <source>
        <dbReference type="EMBL" id="QWT47913.1"/>
    </source>
</evidence>
<evidence type="ECO:0000256" key="4">
    <source>
        <dbReference type="ARBA" id="ARBA00022692"/>
    </source>
</evidence>
<evidence type="ECO:0000256" key="2">
    <source>
        <dbReference type="ARBA" id="ARBA00022448"/>
    </source>
</evidence>
<dbReference type="PANTHER" id="PTHR43394:SF1">
    <property type="entry name" value="ATP-BINDING CASSETTE SUB-FAMILY B MEMBER 10, MITOCHONDRIAL"/>
    <property type="match status" value="1"/>
</dbReference>
<evidence type="ECO:0000256" key="11">
    <source>
        <dbReference type="SAM" id="Phobius"/>
    </source>
</evidence>
<dbReference type="GO" id="GO:0005524">
    <property type="term" value="F:ATP binding"/>
    <property type="evidence" value="ECO:0007669"/>
    <property type="project" value="UniProtKB-KW"/>
</dbReference>
<dbReference type="PROSITE" id="PS00211">
    <property type="entry name" value="ABC_TRANSPORTER_1"/>
    <property type="match status" value="1"/>
</dbReference>
<evidence type="ECO:0000256" key="7">
    <source>
        <dbReference type="ARBA" id="ARBA00022967"/>
    </source>
</evidence>
<name>A0A975XTN0_9RHOO</name>
<dbReference type="NCBIfam" id="TIGR02203">
    <property type="entry name" value="MsbA_lipidA"/>
    <property type="match status" value="1"/>
</dbReference>
<feature type="domain" description="ABC transporter" evidence="12">
    <location>
        <begin position="346"/>
        <end position="582"/>
    </location>
</feature>
<comment type="subcellular location">
    <subcellularLocation>
        <location evidence="1">Endomembrane system</location>
        <topology evidence="1">Multi-pass membrane protein</topology>
    </subcellularLocation>
</comment>
<dbReference type="InterPro" id="IPR017871">
    <property type="entry name" value="ABC_transporter-like_CS"/>
</dbReference>
<evidence type="ECO:0000256" key="3">
    <source>
        <dbReference type="ARBA" id="ARBA00022475"/>
    </source>
</evidence>
<proteinExistence type="predicted"/>
<dbReference type="Proteomes" id="UP000683428">
    <property type="component" value="Chromosome"/>
</dbReference>
<evidence type="ECO:0000313" key="15">
    <source>
        <dbReference type="Proteomes" id="UP000683428"/>
    </source>
</evidence>
<organism evidence="14 15">
    <name type="scientific">Azospira inquinata</name>
    <dbReference type="NCBI Taxonomy" id="2785627"/>
    <lineage>
        <taxon>Bacteria</taxon>
        <taxon>Pseudomonadati</taxon>
        <taxon>Pseudomonadota</taxon>
        <taxon>Betaproteobacteria</taxon>
        <taxon>Rhodocyclales</taxon>
        <taxon>Rhodocyclaceae</taxon>
        <taxon>Azospira</taxon>
    </lineage>
</organism>
<feature type="transmembrane region" description="Helical" evidence="11">
    <location>
        <begin position="283"/>
        <end position="300"/>
    </location>
</feature>
<dbReference type="Pfam" id="PF00664">
    <property type="entry name" value="ABC_membrane"/>
    <property type="match status" value="1"/>
</dbReference>
<dbReference type="GO" id="GO:0034040">
    <property type="term" value="F:ATPase-coupled lipid transmembrane transporter activity"/>
    <property type="evidence" value="ECO:0007669"/>
    <property type="project" value="InterPro"/>
</dbReference>
<dbReference type="GO" id="GO:0016020">
    <property type="term" value="C:membrane"/>
    <property type="evidence" value="ECO:0007669"/>
    <property type="project" value="InterPro"/>
</dbReference>
<evidence type="ECO:0000256" key="9">
    <source>
        <dbReference type="ARBA" id="ARBA00023055"/>
    </source>
</evidence>
<evidence type="ECO:0000256" key="10">
    <source>
        <dbReference type="ARBA" id="ARBA00023136"/>
    </source>
</evidence>
<feature type="transmembrane region" description="Helical" evidence="11">
    <location>
        <begin position="27"/>
        <end position="47"/>
    </location>
</feature>
<keyword evidence="9" id="KW-0445">Lipid transport</keyword>
<keyword evidence="6" id="KW-0067">ATP-binding</keyword>
<keyword evidence="2" id="KW-0813">Transport</keyword>
<keyword evidence="4 11" id="KW-0812">Transmembrane</keyword>
<keyword evidence="3" id="KW-1003">Cell membrane</keyword>
<evidence type="ECO:0000256" key="6">
    <source>
        <dbReference type="ARBA" id="ARBA00022840"/>
    </source>
</evidence>
<dbReference type="FunFam" id="3.40.50.300:FF:000140">
    <property type="entry name" value="Lipid A export ATP-binding/permease protein MsbA"/>
    <property type="match status" value="1"/>
</dbReference>
<evidence type="ECO:0000256" key="8">
    <source>
        <dbReference type="ARBA" id="ARBA00022989"/>
    </source>
</evidence>
<evidence type="ECO:0000256" key="5">
    <source>
        <dbReference type="ARBA" id="ARBA00022741"/>
    </source>
</evidence>
<evidence type="ECO:0000259" key="12">
    <source>
        <dbReference type="PROSITE" id="PS50893"/>
    </source>
</evidence>
<dbReference type="PROSITE" id="PS50893">
    <property type="entry name" value="ABC_TRANSPORTER_2"/>
    <property type="match status" value="1"/>
</dbReference>
<dbReference type="GO" id="GO:0012505">
    <property type="term" value="C:endomembrane system"/>
    <property type="evidence" value="ECO:0007669"/>
    <property type="project" value="UniProtKB-SubCell"/>
</dbReference>
<dbReference type="KEGG" id="aiq:Azoinq_08485"/>
<dbReference type="PANTHER" id="PTHR43394">
    <property type="entry name" value="ATP-DEPENDENT PERMEASE MDL1, MITOCHONDRIAL"/>
    <property type="match status" value="1"/>
</dbReference>
<dbReference type="InterPro" id="IPR039421">
    <property type="entry name" value="Type_1_exporter"/>
</dbReference>
<feature type="transmembrane region" description="Helical" evidence="11">
    <location>
        <begin position="164"/>
        <end position="190"/>
    </location>
</feature>